<dbReference type="PANTHER" id="PTHR33375:SF1">
    <property type="entry name" value="CHROMOSOME-PARTITIONING PROTEIN PARB-RELATED"/>
    <property type="match status" value="1"/>
</dbReference>
<proteinExistence type="predicted"/>
<dbReference type="Gene3D" id="3.90.1530.30">
    <property type="match status" value="1"/>
</dbReference>
<evidence type="ECO:0000313" key="3">
    <source>
        <dbReference type="Proteomes" id="UP001595445"/>
    </source>
</evidence>
<protein>
    <submittedName>
        <fullName evidence="2">ParB/RepB/Spo0J family partition protein</fullName>
    </submittedName>
</protein>
<dbReference type="RefSeq" id="WP_197642342.1">
    <property type="nucleotide sequence ID" value="NZ_JAEACP010000004.1"/>
</dbReference>
<reference evidence="3" key="1">
    <citation type="journal article" date="2019" name="Int. J. Syst. Evol. Microbiol.">
        <title>The Global Catalogue of Microorganisms (GCM) 10K type strain sequencing project: providing services to taxonomists for standard genome sequencing and annotation.</title>
        <authorList>
            <consortium name="The Broad Institute Genomics Platform"/>
            <consortium name="The Broad Institute Genome Sequencing Center for Infectious Disease"/>
            <person name="Wu L."/>
            <person name="Ma J."/>
        </authorList>
    </citation>
    <scope>NUCLEOTIDE SEQUENCE [LARGE SCALE GENOMIC DNA]</scope>
    <source>
        <strain evidence="3">KCTC 62102</strain>
    </source>
</reference>
<evidence type="ECO:0000313" key="2">
    <source>
        <dbReference type="EMBL" id="MFC3084522.1"/>
    </source>
</evidence>
<dbReference type="InterPro" id="IPR050336">
    <property type="entry name" value="Chromosome_partition/occlusion"/>
</dbReference>
<sequence>MDPLHHLPLTEIDPHALLRDRSALDPAALHQLQHSILIEGLRTPVEVWTLSTPRPSENGEVYKYGLISGLRRLTAARAIGLKTIPAFLRSPQTLAQALTAMVTENELREPVSPWEKATLILASVEEGHFDTPDAAIATLFPSLPGASRRRLRAHSAVVEALGPLLSQPETLGTRQLDTLAAAITGGHEDLLTATLQPRTGASAETQWSALRPVLLDIAREPTTPTTRRPRRLLRLRQGLTITREPTPTGWLLRFTGPQARSPGLIDDVLDKVEEWFGQT</sequence>
<dbReference type="InterPro" id="IPR036086">
    <property type="entry name" value="ParB/Sulfiredoxin_sf"/>
</dbReference>
<dbReference type="SUPFAM" id="SSF110849">
    <property type="entry name" value="ParB/Sulfiredoxin"/>
    <property type="match status" value="1"/>
</dbReference>
<gene>
    <name evidence="2" type="ORF">ACFOD6_00540</name>
</gene>
<dbReference type="SMART" id="SM00470">
    <property type="entry name" value="ParB"/>
    <property type="match status" value="1"/>
</dbReference>
<comment type="caution">
    <text evidence="2">The sequence shown here is derived from an EMBL/GenBank/DDBJ whole genome shotgun (WGS) entry which is preliminary data.</text>
</comment>
<organism evidence="2 3">
    <name type="scientific">Tabrizicola soli</name>
    <dbReference type="NCBI Taxonomy" id="2185115"/>
    <lineage>
        <taxon>Bacteria</taxon>
        <taxon>Pseudomonadati</taxon>
        <taxon>Pseudomonadota</taxon>
        <taxon>Alphaproteobacteria</taxon>
        <taxon>Rhodobacterales</taxon>
        <taxon>Paracoccaceae</taxon>
        <taxon>Tabrizicola</taxon>
    </lineage>
</organism>
<accession>A0ABV7DPW0</accession>
<name>A0ABV7DPW0_9RHOB</name>
<feature type="domain" description="ParB-like N-terminal" evidence="1">
    <location>
        <begin position="5"/>
        <end position="106"/>
    </location>
</feature>
<dbReference type="Proteomes" id="UP001595445">
    <property type="component" value="Unassembled WGS sequence"/>
</dbReference>
<keyword evidence="3" id="KW-1185">Reference proteome</keyword>
<dbReference type="Pfam" id="PF02195">
    <property type="entry name" value="ParB_N"/>
    <property type="match status" value="1"/>
</dbReference>
<dbReference type="InterPro" id="IPR003115">
    <property type="entry name" value="ParB_N"/>
</dbReference>
<evidence type="ECO:0000259" key="1">
    <source>
        <dbReference type="SMART" id="SM00470"/>
    </source>
</evidence>
<dbReference type="EMBL" id="JBHRSM010000001">
    <property type="protein sequence ID" value="MFC3084522.1"/>
    <property type="molecule type" value="Genomic_DNA"/>
</dbReference>
<dbReference type="PANTHER" id="PTHR33375">
    <property type="entry name" value="CHROMOSOME-PARTITIONING PROTEIN PARB-RELATED"/>
    <property type="match status" value="1"/>
</dbReference>